<dbReference type="EMBL" id="ATGI01000006">
    <property type="protein sequence ID" value="EPF79975.1"/>
    <property type="molecule type" value="Genomic_DNA"/>
</dbReference>
<feature type="signal peptide" evidence="1">
    <location>
        <begin position="1"/>
        <end position="27"/>
    </location>
</feature>
<dbReference type="OrthoDB" id="6678237at2"/>
<dbReference type="InterPro" id="IPR006597">
    <property type="entry name" value="Sel1-like"/>
</dbReference>
<accession>S3NIT4</accession>
<feature type="chain" id="PRO_5004512410" description="Sel1 repeat family protein" evidence="1">
    <location>
        <begin position="28"/>
        <end position="288"/>
    </location>
</feature>
<reference evidence="2 3" key="1">
    <citation type="submission" date="2013-06" db="EMBL/GenBank/DDBJ databases">
        <title>The Genome Sequence of Acinetobacter rudis CIP 110305.</title>
        <authorList>
            <consortium name="The Broad Institute Genome Sequencing Platform"/>
            <consortium name="The Broad Institute Genome Sequencing Center for Infectious Disease"/>
            <person name="Cerqueira G."/>
            <person name="Feldgarden M."/>
            <person name="Courvalin P."/>
            <person name="Perichon B."/>
            <person name="Grillot-Courvalin C."/>
            <person name="Clermont D."/>
            <person name="Rocha E."/>
            <person name="Yoon E.-J."/>
            <person name="Nemec A."/>
            <person name="Young S.K."/>
            <person name="Zeng Q."/>
            <person name="Gargeya S."/>
            <person name="Fitzgerald M."/>
            <person name="Abouelleil A."/>
            <person name="Alvarado L."/>
            <person name="Berlin A.M."/>
            <person name="Chapman S.B."/>
            <person name="Dewar J."/>
            <person name="Goldberg J."/>
            <person name="Griggs A."/>
            <person name="Gujja S."/>
            <person name="Hansen M."/>
            <person name="Howarth C."/>
            <person name="Imamovic A."/>
            <person name="Larimer J."/>
            <person name="McCowan C."/>
            <person name="Murphy C."/>
            <person name="Pearson M."/>
            <person name="Priest M."/>
            <person name="Roberts A."/>
            <person name="Saif S."/>
            <person name="Shea T."/>
            <person name="Sykes S."/>
            <person name="Wortman J."/>
            <person name="Nusbaum C."/>
            <person name="Birren B."/>
        </authorList>
    </citation>
    <scope>NUCLEOTIDE SEQUENCE [LARGE SCALE GENOMIC DNA]</scope>
    <source>
        <strain evidence="2 3">CIP 110305</strain>
    </source>
</reference>
<dbReference type="AlphaFoldDB" id="S3NIT4"/>
<dbReference type="Pfam" id="PF08238">
    <property type="entry name" value="Sel1"/>
    <property type="match status" value="6"/>
</dbReference>
<keyword evidence="1" id="KW-0732">Signal</keyword>
<dbReference type="InterPro" id="IPR052945">
    <property type="entry name" value="Mitotic_Regulator"/>
</dbReference>
<dbReference type="SMART" id="SM00671">
    <property type="entry name" value="SEL1"/>
    <property type="match status" value="6"/>
</dbReference>
<dbReference type="PANTHER" id="PTHR43628">
    <property type="entry name" value="ACTIVATOR OF C KINASE PROTEIN 1-RELATED"/>
    <property type="match status" value="1"/>
</dbReference>
<comment type="caution">
    <text evidence="2">The sequence shown here is derived from an EMBL/GenBank/DDBJ whole genome shotgun (WGS) entry which is preliminary data.</text>
</comment>
<sequence>MLISSKPFFCLSITLVSLIQFTTQIQADTSTQVPTEEHCTALINAEKYEEGNQCLDAFFENLPELIVDPSEELLSKALELKMDPDPKKQTQALKYYLQAAQTNNPEAQVQMAMLYMEGELVPHNLEQSYYWLNKAAQQHNAQGQLLLGRLYQSNQFSKKDGQQAIYWLTQAAKQDNRVATEFLGDTYRDAILVPKDLKKALYWYKKSAKLGNNSALLQVALFYAHGYAVKKNPAKSEELLEMLFSPSTSKHFEMIAEHYERGTEGFPKDPVIAKKWYKKATDLAKTEQ</sequence>
<dbReference type="Proteomes" id="UP000014568">
    <property type="component" value="Unassembled WGS sequence"/>
</dbReference>
<organism evidence="2 3">
    <name type="scientific">Acinetobacter rudis CIP 110305</name>
    <dbReference type="NCBI Taxonomy" id="421052"/>
    <lineage>
        <taxon>Bacteria</taxon>
        <taxon>Pseudomonadati</taxon>
        <taxon>Pseudomonadota</taxon>
        <taxon>Gammaproteobacteria</taxon>
        <taxon>Moraxellales</taxon>
        <taxon>Moraxellaceae</taxon>
        <taxon>Acinetobacter</taxon>
    </lineage>
</organism>
<protein>
    <recommendedName>
        <fullName evidence="4">Sel1 repeat family protein</fullName>
    </recommendedName>
</protein>
<keyword evidence="3" id="KW-1185">Reference proteome</keyword>
<dbReference type="SUPFAM" id="SSF81901">
    <property type="entry name" value="HCP-like"/>
    <property type="match status" value="1"/>
</dbReference>
<dbReference type="eggNOG" id="COG0790">
    <property type="taxonomic scope" value="Bacteria"/>
</dbReference>
<evidence type="ECO:0008006" key="4">
    <source>
        <dbReference type="Google" id="ProtNLM"/>
    </source>
</evidence>
<proteinExistence type="predicted"/>
<dbReference type="Gene3D" id="1.25.40.10">
    <property type="entry name" value="Tetratricopeptide repeat domain"/>
    <property type="match status" value="1"/>
</dbReference>
<dbReference type="PANTHER" id="PTHR43628:SF1">
    <property type="entry name" value="CHITIN SYNTHASE REGULATORY FACTOR 2-RELATED"/>
    <property type="match status" value="1"/>
</dbReference>
<name>S3NIT4_9GAMM</name>
<evidence type="ECO:0000313" key="3">
    <source>
        <dbReference type="Proteomes" id="UP000014568"/>
    </source>
</evidence>
<dbReference type="PATRIC" id="fig|421052.3.peg.858"/>
<evidence type="ECO:0000313" key="2">
    <source>
        <dbReference type="EMBL" id="EPF79975.1"/>
    </source>
</evidence>
<dbReference type="HOGENOM" id="CLU_000288_36_7_6"/>
<evidence type="ECO:0000256" key="1">
    <source>
        <dbReference type="SAM" id="SignalP"/>
    </source>
</evidence>
<dbReference type="RefSeq" id="WP_016655293.1">
    <property type="nucleotide sequence ID" value="NZ_KE340351.1"/>
</dbReference>
<gene>
    <name evidence="2" type="ORF">F945_00866</name>
</gene>
<dbReference type="STRING" id="632955.GCA_000829675_02130"/>
<dbReference type="InterPro" id="IPR011990">
    <property type="entry name" value="TPR-like_helical_dom_sf"/>
</dbReference>